<evidence type="ECO:0008006" key="4">
    <source>
        <dbReference type="Google" id="ProtNLM"/>
    </source>
</evidence>
<organism evidence="2 3">
    <name type="scientific">Legionella antarctica</name>
    <dbReference type="NCBI Taxonomy" id="2708020"/>
    <lineage>
        <taxon>Bacteria</taxon>
        <taxon>Pseudomonadati</taxon>
        <taxon>Pseudomonadota</taxon>
        <taxon>Gammaproteobacteria</taxon>
        <taxon>Legionellales</taxon>
        <taxon>Legionellaceae</taxon>
        <taxon>Legionella</taxon>
    </lineage>
</organism>
<name>A0A6F8T4Z6_9GAMM</name>
<dbReference type="RefSeq" id="WP_173237099.1">
    <property type="nucleotide sequence ID" value="NZ_AP022839.1"/>
</dbReference>
<gene>
    <name evidence="2" type="ORF">TUM19329_18800</name>
</gene>
<reference evidence="2" key="1">
    <citation type="journal article" date="2020" name="Microbiol. Resour. Announc.">
        <title>Complete Genome Sequence of Novel Psychrotolerant Legionella Strain TUM19329, Isolated from Antarctic Lake Sediment.</title>
        <authorList>
            <person name="Shimada S."/>
            <person name="Nakai R."/>
            <person name="Aoki K."/>
            <person name="Shimoeda N."/>
            <person name="Ohno G."/>
            <person name="Miyazaki Y."/>
            <person name="Kudoh S."/>
            <person name="Imura S."/>
            <person name="Watanabe K."/>
            <person name="Ishii Y."/>
            <person name="Tateda K."/>
        </authorList>
    </citation>
    <scope>NUCLEOTIDE SEQUENCE [LARGE SCALE GENOMIC DNA]</scope>
    <source>
        <strain evidence="2">TUM19329</strain>
    </source>
</reference>
<keyword evidence="3" id="KW-1185">Reference proteome</keyword>
<protein>
    <recommendedName>
        <fullName evidence="4">Membrane-associated HD superfamily hydrolase</fullName>
    </recommendedName>
</protein>
<dbReference type="KEGG" id="lant:TUM19329_18800"/>
<dbReference type="Proteomes" id="UP000502894">
    <property type="component" value="Chromosome"/>
</dbReference>
<feature type="region of interest" description="Disordered" evidence="1">
    <location>
        <begin position="1"/>
        <end position="32"/>
    </location>
</feature>
<dbReference type="AlphaFoldDB" id="A0A6F8T4Z6"/>
<accession>A0A6F8T4Z6</accession>
<sequence>MPKDTKMQEALKELRKSEEDNKTAAYREKVRKEREARHAMEIDKANADIYSEVDSKGNKRSIWEKVMDEADRAINKELTTINDWRSAMISLLQMYSTLVKALDGSLSVNVRIPLNQLIVDKGLLRAVDGARHLFAGKEEIDLPSLAHNVTFTDDNKLKVDGLIRSDNVGDMGKLDILFKQGVVKWLDDNGYKPHPTDEDKYVNGDGKELTQTDFEILKNDPDDGLAHFLEETSDLTFTPPRPA</sequence>
<evidence type="ECO:0000256" key="1">
    <source>
        <dbReference type="SAM" id="MobiDB-lite"/>
    </source>
</evidence>
<evidence type="ECO:0000313" key="2">
    <source>
        <dbReference type="EMBL" id="BCA95519.1"/>
    </source>
</evidence>
<evidence type="ECO:0000313" key="3">
    <source>
        <dbReference type="Proteomes" id="UP000502894"/>
    </source>
</evidence>
<proteinExistence type="predicted"/>
<dbReference type="EMBL" id="AP022839">
    <property type="protein sequence ID" value="BCA95519.1"/>
    <property type="molecule type" value="Genomic_DNA"/>
</dbReference>